<comment type="caution">
    <text evidence="3">The sequence shown here is derived from an EMBL/GenBank/DDBJ whole genome shotgun (WGS) entry which is preliminary data.</text>
</comment>
<keyword evidence="1" id="KW-0092">Biotin</keyword>
<dbReference type="AlphaFoldDB" id="A0A934RSX0"/>
<sequence length="171" mass="19157">MKYKVRQADAKRSINIEGKYDFMEESPIQIDKATRMVRILETDTDGAVKTVMIDNRLYHVRVRRRGDGFPEEVVVKGVPYPVNIDKIESTRYRPPPAPKKIAGDVVASMPGQVIALMLKEGDKVEKGQSVLILEAMKMENEILAPKSGVLKKVASKEGDLVMKGDLLFEVD</sequence>
<gene>
    <name evidence="3" type="ORF">JIN87_08905</name>
</gene>
<evidence type="ECO:0000259" key="2">
    <source>
        <dbReference type="PROSITE" id="PS50968"/>
    </source>
</evidence>
<reference evidence="3" key="1">
    <citation type="submission" date="2021-01" db="EMBL/GenBank/DDBJ databases">
        <title>Modified the classification status of verrucomicrobia.</title>
        <authorList>
            <person name="Feng X."/>
        </authorList>
    </citation>
    <scope>NUCLEOTIDE SEQUENCE</scope>
    <source>
        <strain evidence="3">KCTC 13126</strain>
    </source>
</reference>
<dbReference type="InterPro" id="IPR011053">
    <property type="entry name" value="Single_hybrid_motif"/>
</dbReference>
<dbReference type="InterPro" id="IPR050709">
    <property type="entry name" value="Biotin_Carboxyl_Carrier/Decarb"/>
</dbReference>
<dbReference type="RefSeq" id="WP_200355202.1">
    <property type="nucleotide sequence ID" value="NZ_JAENIL010000014.1"/>
</dbReference>
<dbReference type="Proteomes" id="UP000617628">
    <property type="component" value="Unassembled WGS sequence"/>
</dbReference>
<dbReference type="EMBL" id="JAENIL010000014">
    <property type="protein sequence ID" value="MBK1876985.1"/>
    <property type="molecule type" value="Genomic_DNA"/>
</dbReference>
<dbReference type="Pfam" id="PF00364">
    <property type="entry name" value="Biotin_lipoyl"/>
    <property type="match status" value="1"/>
</dbReference>
<dbReference type="SUPFAM" id="SSF51230">
    <property type="entry name" value="Single hybrid motif"/>
    <property type="match status" value="1"/>
</dbReference>
<organism evidence="3 4">
    <name type="scientific">Pelagicoccus mobilis</name>
    <dbReference type="NCBI Taxonomy" id="415221"/>
    <lineage>
        <taxon>Bacteria</taxon>
        <taxon>Pseudomonadati</taxon>
        <taxon>Verrucomicrobiota</taxon>
        <taxon>Opitutia</taxon>
        <taxon>Puniceicoccales</taxon>
        <taxon>Pelagicoccaceae</taxon>
        <taxon>Pelagicoccus</taxon>
    </lineage>
</organism>
<protein>
    <recommendedName>
        <fullName evidence="2">Lipoyl-binding domain-containing protein</fullName>
    </recommendedName>
</protein>
<dbReference type="InterPro" id="IPR001882">
    <property type="entry name" value="Biotin_BS"/>
</dbReference>
<dbReference type="PANTHER" id="PTHR45266">
    <property type="entry name" value="OXALOACETATE DECARBOXYLASE ALPHA CHAIN"/>
    <property type="match status" value="1"/>
</dbReference>
<proteinExistence type="predicted"/>
<dbReference type="InterPro" id="IPR000089">
    <property type="entry name" value="Biotin_lipoyl"/>
</dbReference>
<evidence type="ECO:0000313" key="3">
    <source>
        <dbReference type="EMBL" id="MBK1876985.1"/>
    </source>
</evidence>
<evidence type="ECO:0000256" key="1">
    <source>
        <dbReference type="ARBA" id="ARBA00023267"/>
    </source>
</evidence>
<evidence type="ECO:0000313" key="4">
    <source>
        <dbReference type="Proteomes" id="UP000617628"/>
    </source>
</evidence>
<dbReference type="PROSITE" id="PS50968">
    <property type="entry name" value="BIOTINYL_LIPOYL"/>
    <property type="match status" value="1"/>
</dbReference>
<accession>A0A934RSX0</accession>
<feature type="domain" description="Lipoyl-binding" evidence="2">
    <location>
        <begin position="96"/>
        <end position="171"/>
    </location>
</feature>
<dbReference type="Gene3D" id="2.40.50.100">
    <property type="match status" value="1"/>
</dbReference>
<dbReference type="PANTHER" id="PTHR45266:SF3">
    <property type="entry name" value="OXALOACETATE DECARBOXYLASE ALPHA CHAIN"/>
    <property type="match status" value="1"/>
</dbReference>
<dbReference type="CDD" id="cd06850">
    <property type="entry name" value="biotinyl_domain"/>
    <property type="match status" value="1"/>
</dbReference>
<name>A0A934RSX0_9BACT</name>
<dbReference type="PROSITE" id="PS00188">
    <property type="entry name" value="BIOTIN"/>
    <property type="match status" value="1"/>
</dbReference>
<dbReference type="FunFam" id="2.40.50.100:FF:000003">
    <property type="entry name" value="Acetyl-CoA carboxylase biotin carboxyl carrier protein"/>
    <property type="match status" value="1"/>
</dbReference>
<keyword evidence="4" id="KW-1185">Reference proteome</keyword>